<accession>A0A8J2LH19</accession>
<dbReference type="AlphaFoldDB" id="A0A8J2LH19"/>
<gene>
    <name evidence="2" type="ORF">AFUS01_LOCUS41372</name>
</gene>
<feature type="region of interest" description="Disordered" evidence="1">
    <location>
        <begin position="1"/>
        <end position="92"/>
    </location>
</feature>
<feature type="compositionally biased region" description="Acidic residues" evidence="1">
    <location>
        <begin position="59"/>
        <end position="70"/>
    </location>
</feature>
<evidence type="ECO:0000313" key="3">
    <source>
        <dbReference type="Proteomes" id="UP000708208"/>
    </source>
</evidence>
<evidence type="ECO:0000313" key="2">
    <source>
        <dbReference type="EMBL" id="CAG7831638.1"/>
    </source>
</evidence>
<keyword evidence="3" id="KW-1185">Reference proteome</keyword>
<feature type="compositionally biased region" description="Basic and acidic residues" evidence="1">
    <location>
        <begin position="35"/>
        <end position="44"/>
    </location>
</feature>
<dbReference type="EMBL" id="CAJVCH010561292">
    <property type="protein sequence ID" value="CAG7831638.1"/>
    <property type="molecule type" value="Genomic_DNA"/>
</dbReference>
<sequence length="119" mass="13395">MSKKAADLASDAANASILIEEGEGRSSRSKKKQKVEHLDSEKGCQHVMIAPNDSQQFQSEDEMNIMEVGEDPSPRNQSKESPSITLSDDSVMESDLIRDLRSKLRQKERRISELKSNYL</sequence>
<comment type="caution">
    <text evidence="2">The sequence shown here is derived from an EMBL/GenBank/DDBJ whole genome shotgun (WGS) entry which is preliminary data.</text>
</comment>
<protein>
    <submittedName>
        <fullName evidence="2">Uncharacterized protein</fullName>
    </submittedName>
</protein>
<evidence type="ECO:0000256" key="1">
    <source>
        <dbReference type="SAM" id="MobiDB-lite"/>
    </source>
</evidence>
<feature type="compositionally biased region" description="Polar residues" evidence="1">
    <location>
        <begin position="74"/>
        <end position="88"/>
    </location>
</feature>
<dbReference type="Proteomes" id="UP000708208">
    <property type="component" value="Unassembled WGS sequence"/>
</dbReference>
<organism evidence="2 3">
    <name type="scientific">Allacma fusca</name>
    <dbReference type="NCBI Taxonomy" id="39272"/>
    <lineage>
        <taxon>Eukaryota</taxon>
        <taxon>Metazoa</taxon>
        <taxon>Ecdysozoa</taxon>
        <taxon>Arthropoda</taxon>
        <taxon>Hexapoda</taxon>
        <taxon>Collembola</taxon>
        <taxon>Symphypleona</taxon>
        <taxon>Sminthuridae</taxon>
        <taxon>Allacma</taxon>
    </lineage>
</organism>
<reference evidence="2" key="1">
    <citation type="submission" date="2021-06" db="EMBL/GenBank/DDBJ databases">
        <authorList>
            <person name="Hodson N. C."/>
            <person name="Mongue J. A."/>
            <person name="Jaron S. K."/>
        </authorList>
    </citation>
    <scope>NUCLEOTIDE SEQUENCE</scope>
</reference>
<name>A0A8J2LH19_9HEXA</name>
<feature type="compositionally biased region" description="Low complexity" evidence="1">
    <location>
        <begin position="7"/>
        <end position="19"/>
    </location>
</feature>
<proteinExistence type="predicted"/>